<gene>
    <name evidence="2" type="ORF">DPMN_005873</name>
    <name evidence="3" type="ORF">DPMN_005910</name>
</gene>
<comment type="caution">
    <text evidence="3">The sequence shown here is derived from an EMBL/GenBank/DDBJ whole genome shotgun (WGS) entry which is preliminary data.</text>
</comment>
<reference evidence="3" key="1">
    <citation type="journal article" date="2019" name="bioRxiv">
        <title>The Genome of the Zebra Mussel, Dreissena polymorpha: A Resource for Invasive Species Research.</title>
        <authorList>
            <person name="McCartney M.A."/>
            <person name="Auch B."/>
            <person name="Kono T."/>
            <person name="Mallez S."/>
            <person name="Zhang Y."/>
            <person name="Obille A."/>
            <person name="Becker A."/>
            <person name="Abrahante J.E."/>
            <person name="Garbe J."/>
            <person name="Badalamenti J.P."/>
            <person name="Herman A."/>
            <person name="Mangelson H."/>
            <person name="Liachko I."/>
            <person name="Sullivan S."/>
            <person name="Sone E.D."/>
            <person name="Koren S."/>
            <person name="Silverstein K.A.T."/>
            <person name="Beckman K.B."/>
            <person name="Gohl D.M."/>
        </authorList>
    </citation>
    <scope>NUCLEOTIDE SEQUENCE</scope>
    <source>
        <strain evidence="3">Duluth1</strain>
        <tissue evidence="3">Whole animal</tissue>
    </source>
</reference>
<organism evidence="3 4">
    <name type="scientific">Dreissena polymorpha</name>
    <name type="common">Zebra mussel</name>
    <name type="synonym">Mytilus polymorpha</name>
    <dbReference type="NCBI Taxonomy" id="45954"/>
    <lineage>
        <taxon>Eukaryota</taxon>
        <taxon>Metazoa</taxon>
        <taxon>Spiralia</taxon>
        <taxon>Lophotrochozoa</taxon>
        <taxon>Mollusca</taxon>
        <taxon>Bivalvia</taxon>
        <taxon>Autobranchia</taxon>
        <taxon>Heteroconchia</taxon>
        <taxon>Euheterodonta</taxon>
        <taxon>Imparidentia</taxon>
        <taxon>Neoheterodontei</taxon>
        <taxon>Myida</taxon>
        <taxon>Dreissenoidea</taxon>
        <taxon>Dreissenidae</taxon>
        <taxon>Dreissena</taxon>
    </lineage>
</organism>
<feature type="signal peptide" evidence="1">
    <location>
        <begin position="1"/>
        <end position="21"/>
    </location>
</feature>
<keyword evidence="4" id="KW-1185">Reference proteome</keyword>
<proteinExistence type="predicted"/>
<evidence type="ECO:0008006" key="5">
    <source>
        <dbReference type="Google" id="ProtNLM"/>
    </source>
</evidence>
<reference evidence="3" key="2">
    <citation type="submission" date="2020-11" db="EMBL/GenBank/DDBJ databases">
        <authorList>
            <person name="McCartney M.A."/>
            <person name="Auch B."/>
            <person name="Kono T."/>
            <person name="Mallez S."/>
            <person name="Becker A."/>
            <person name="Gohl D.M."/>
            <person name="Silverstein K.A.T."/>
            <person name="Koren S."/>
            <person name="Bechman K.B."/>
            <person name="Herman A."/>
            <person name="Abrahante J.E."/>
            <person name="Garbe J."/>
        </authorList>
    </citation>
    <scope>NUCLEOTIDE SEQUENCE</scope>
    <source>
        <strain evidence="3">Duluth1</strain>
        <tissue evidence="3">Whole animal</tissue>
    </source>
</reference>
<feature type="chain" id="PRO_5040097871" description="Secreted protein" evidence="1">
    <location>
        <begin position="22"/>
        <end position="80"/>
    </location>
</feature>
<sequence>MICYMLYVCFCVSGSLAPVHATCLFQCEWIFGSWDMDSSVPTDDEAAECMSLVSAPSSSNMREEAGMDRFIHPLPLRYSL</sequence>
<evidence type="ECO:0000313" key="2">
    <source>
        <dbReference type="EMBL" id="KAH3881945.1"/>
    </source>
</evidence>
<protein>
    <recommendedName>
        <fullName evidence="5">Secreted protein</fullName>
    </recommendedName>
</protein>
<evidence type="ECO:0000256" key="1">
    <source>
        <dbReference type="SAM" id="SignalP"/>
    </source>
</evidence>
<dbReference type="EMBL" id="JAIWYP010000001">
    <property type="protein sequence ID" value="KAH3881982.1"/>
    <property type="molecule type" value="Genomic_DNA"/>
</dbReference>
<evidence type="ECO:0000313" key="4">
    <source>
        <dbReference type="Proteomes" id="UP000828390"/>
    </source>
</evidence>
<evidence type="ECO:0000313" key="3">
    <source>
        <dbReference type="EMBL" id="KAH3881982.1"/>
    </source>
</evidence>
<name>A0A9D4MVI8_DREPO</name>
<accession>A0A9D4MVI8</accession>
<dbReference type="Proteomes" id="UP000828390">
    <property type="component" value="Unassembled WGS sequence"/>
</dbReference>
<keyword evidence="1" id="KW-0732">Signal</keyword>
<dbReference type="AlphaFoldDB" id="A0A9D4MVI8"/>
<dbReference type="EMBL" id="JAIWYP010000001">
    <property type="protein sequence ID" value="KAH3881945.1"/>
    <property type="molecule type" value="Genomic_DNA"/>
</dbReference>